<keyword evidence="1" id="KW-0812">Transmembrane</keyword>
<dbReference type="InterPro" id="IPR021047">
    <property type="entry name" value="Mannosyltransferase_CMT1"/>
</dbReference>
<evidence type="ECO:0000313" key="2">
    <source>
        <dbReference type="EMBL" id="KAK0388389.1"/>
    </source>
</evidence>
<accession>A0AA39GKY5</accession>
<keyword evidence="3" id="KW-1185">Reference proteome</keyword>
<dbReference type="PANTHER" id="PTHR34144">
    <property type="entry name" value="CHROMOSOME 8, WHOLE GENOME SHOTGUN SEQUENCE"/>
    <property type="match status" value="1"/>
</dbReference>
<protein>
    <recommendedName>
        <fullName evidence="4">Alpha-1,3-mannosyltransferase CMT1</fullName>
    </recommendedName>
</protein>
<comment type="caution">
    <text evidence="2">The sequence shown here is derived from an EMBL/GenBank/DDBJ whole genome shotgun (WGS) entry which is preliminary data.</text>
</comment>
<reference evidence="2" key="1">
    <citation type="submission" date="2022-10" db="EMBL/GenBank/DDBJ databases">
        <title>Determination and structural analysis of whole genome sequence of Sarocladium strictum F4-1.</title>
        <authorList>
            <person name="Hu L."/>
            <person name="Jiang Y."/>
        </authorList>
    </citation>
    <scope>NUCLEOTIDE SEQUENCE</scope>
    <source>
        <strain evidence="2">F4-1</strain>
    </source>
</reference>
<dbReference type="Pfam" id="PF11735">
    <property type="entry name" value="CAP59_mtransfer"/>
    <property type="match status" value="1"/>
</dbReference>
<organism evidence="2 3">
    <name type="scientific">Sarocladium strictum</name>
    <name type="common">Black bundle disease fungus</name>
    <name type="synonym">Acremonium strictum</name>
    <dbReference type="NCBI Taxonomy" id="5046"/>
    <lineage>
        <taxon>Eukaryota</taxon>
        <taxon>Fungi</taxon>
        <taxon>Dikarya</taxon>
        <taxon>Ascomycota</taxon>
        <taxon>Pezizomycotina</taxon>
        <taxon>Sordariomycetes</taxon>
        <taxon>Hypocreomycetidae</taxon>
        <taxon>Hypocreales</taxon>
        <taxon>Sarocladiaceae</taxon>
        <taxon>Sarocladium</taxon>
    </lineage>
</organism>
<dbReference type="PANTHER" id="PTHR34144:SF5">
    <property type="entry name" value="ALPHA-1,3-MANNOSYLTRANSFERASE CMT1"/>
    <property type="match status" value="1"/>
</dbReference>
<sequence length="465" mass="51904">MYRDRRTLLILVPVVAFFLVVTSLYLSSDYLTRVVLPKLHYPSAESIHELPTPGVVSSDVPVPDNAASSTSNPTPTPLVAIEPVPIIAVGNGTILKATLIQQYVDAILDPELTTFKRLQCPPINETRYAPLRSPGEPDTDEAGLSFFFALNLRNNLPILPRLIGSIVEAIRFLGPDRCAISIVEGNSPDGTGDVLKALGPFLDRLGIQYHYSTSEINPKEGDRIEKLAQLRNMALHPLIEAFEDSASADTTVVFLNDVAACSEDILELALQRRRLGADMTCAMDWTYAGADPTFYDVWISRGINGDSFFYIPETGSWEHAWNLFWNDSMTKSRYVANMPFQVFSCWNGAVTFSAAPLLDGVRFRDAQEGHCKHGEPQIFCKDLWSKGYGKIAVVPTVNLEYSDDKGMMIKTLKGYVMDLVRDERANDSVIDWSGPPEEVKCIENWGNQFWKPWEVSRRDLQDSSK</sequence>
<dbReference type="EMBL" id="JAPDFR010000003">
    <property type="protein sequence ID" value="KAK0388389.1"/>
    <property type="molecule type" value="Genomic_DNA"/>
</dbReference>
<name>A0AA39GKY5_SARSR</name>
<evidence type="ECO:0008006" key="4">
    <source>
        <dbReference type="Google" id="ProtNLM"/>
    </source>
</evidence>
<keyword evidence="1" id="KW-0472">Membrane</keyword>
<feature type="transmembrane region" description="Helical" evidence="1">
    <location>
        <begin position="7"/>
        <end position="26"/>
    </location>
</feature>
<evidence type="ECO:0000313" key="3">
    <source>
        <dbReference type="Proteomes" id="UP001175261"/>
    </source>
</evidence>
<dbReference type="Proteomes" id="UP001175261">
    <property type="component" value="Unassembled WGS sequence"/>
</dbReference>
<evidence type="ECO:0000256" key="1">
    <source>
        <dbReference type="SAM" id="Phobius"/>
    </source>
</evidence>
<proteinExistence type="predicted"/>
<dbReference type="AlphaFoldDB" id="A0AA39GKY5"/>
<gene>
    <name evidence="2" type="ORF">NLU13_4634</name>
</gene>
<keyword evidence="1" id="KW-1133">Transmembrane helix</keyword>